<organism evidence="1 2">
    <name type="scientific">Streptomyces halobius</name>
    <dbReference type="NCBI Taxonomy" id="2879846"/>
    <lineage>
        <taxon>Bacteria</taxon>
        <taxon>Bacillati</taxon>
        <taxon>Actinomycetota</taxon>
        <taxon>Actinomycetes</taxon>
        <taxon>Kitasatosporales</taxon>
        <taxon>Streptomycetaceae</taxon>
        <taxon>Streptomyces</taxon>
    </lineage>
</organism>
<gene>
    <name evidence="1" type="ORF">K9S39_07115</name>
</gene>
<dbReference type="Proteomes" id="UP000830115">
    <property type="component" value="Chromosome"/>
</dbReference>
<evidence type="ECO:0000313" key="2">
    <source>
        <dbReference type="Proteomes" id="UP000830115"/>
    </source>
</evidence>
<proteinExistence type="predicted"/>
<dbReference type="EMBL" id="CP086322">
    <property type="protein sequence ID" value="UQA91664.1"/>
    <property type="molecule type" value="Genomic_DNA"/>
</dbReference>
<dbReference type="RefSeq" id="WP_248862472.1">
    <property type="nucleotide sequence ID" value="NZ_CP086322.1"/>
</dbReference>
<reference evidence="1" key="1">
    <citation type="submission" date="2021-10" db="EMBL/GenBank/DDBJ databases">
        <title>Streptomyces nigrumlapis sp.nov.,an antimicrobial producing actinobacterium isolated from Black Gobi rocks.</title>
        <authorList>
            <person name="Wen Y."/>
            <person name="Zhang W."/>
            <person name="Liu X.G."/>
        </authorList>
    </citation>
    <scope>NUCLEOTIDE SEQUENCE</scope>
    <source>
        <strain evidence="1">ST13-2-2</strain>
    </source>
</reference>
<accession>A0ABY4M4B5</accession>
<name>A0ABY4M4B5_9ACTN</name>
<sequence length="49" mass="5468">MIELTYIKAKELPSEALADKGVDFVYAQPYDDRIGCYYAHVVGEECVPG</sequence>
<protein>
    <submittedName>
        <fullName evidence="1">Uncharacterized protein</fullName>
    </submittedName>
</protein>
<evidence type="ECO:0000313" key="1">
    <source>
        <dbReference type="EMBL" id="UQA91664.1"/>
    </source>
</evidence>
<keyword evidence="2" id="KW-1185">Reference proteome</keyword>